<comment type="caution">
    <text evidence="2">The sequence shown here is derived from an EMBL/GenBank/DDBJ whole genome shotgun (WGS) entry which is preliminary data.</text>
</comment>
<dbReference type="CDD" id="cd02440">
    <property type="entry name" value="AdoMet_MTases"/>
    <property type="match status" value="1"/>
</dbReference>
<protein>
    <submittedName>
        <fullName evidence="2">DUF6094 domain-containing protein</fullName>
    </submittedName>
</protein>
<dbReference type="Gene3D" id="3.40.50.150">
    <property type="entry name" value="Vaccinia Virus protein VP39"/>
    <property type="match status" value="1"/>
</dbReference>
<dbReference type="RefSeq" id="WP_382225417.1">
    <property type="nucleotide sequence ID" value="NZ_JBHTCA010000014.1"/>
</dbReference>
<dbReference type="InterPro" id="IPR029063">
    <property type="entry name" value="SAM-dependent_MTases_sf"/>
</dbReference>
<reference evidence="3" key="1">
    <citation type="journal article" date="2019" name="Int. J. Syst. Evol. Microbiol.">
        <title>The Global Catalogue of Microorganisms (GCM) 10K type strain sequencing project: providing services to taxonomists for standard genome sequencing and annotation.</title>
        <authorList>
            <consortium name="The Broad Institute Genomics Platform"/>
            <consortium name="The Broad Institute Genome Sequencing Center for Infectious Disease"/>
            <person name="Wu L."/>
            <person name="Ma J."/>
        </authorList>
    </citation>
    <scope>NUCLEOTIDE SEQUENCE [LARGE SCALE GENOMIC DNA]</scope>
    <source>
        <strain evidence="3">CGMCC 1.12371</strain>
    </source>
</reference>
<dbReference type="PRINTS" id="PR00507">
    <property type="entry name" value="N12N6MTFRASE"/>
</dbReference>
<name>A0ABW2QLZ3_9BURK</name>
<proteinExistence type="predicted"/>
<gene>
    <name evidence="2" type="ORF">ACFQPB_16175</name>
</gene>
<organism evidence="2 3">
    <name type="scientific">Hydrogenophaga atypica</name>
    <dbReference type="NCBI Taxonomy" id="249409"/>
    <lineage>
        <taxon>Bacteria</taxon>
        <taxon>Pseudomonadati</taxon>
        <taxon>Pseudomonadota</taxon>
        <taxon>Betaproteobacteria</taxon>
        <taxon>Burkholderiales</taxon>
        <taxon>Comamonadaceae</taxon>
        <taxon>Hydrogenophaga</taxon>
    </lineage>
</organism>
<feature type="domain" description="DUF6094" evidence="1">
    <location>
        <begin position="6"/>
        <end position="215"/>
    </location>
</feature>
<evidence type="ECO:0000313" key="2">
    <source>
        <dbReference type="EMBL" id="MFC7410403.1"/>
    </source>
</evidence>
<keyword evidence="3" id="KW-1185">Reference proteome</keyword>
<evidence type="ECO:0000313" key="3">
    <source>
        <dbReference type="Proteomes" id="UP001596501"/>
    </source>
</evidence>
<dbReference type="Pfam" id="PF19587">
    <property type="entry name" value="DUF6094"/>
    <property type="match status" value="1"/>
</dbReference>
<evidence type="ECO:0000259" key="1">
    <source>
        <dbReference type="Pfam" id="PF19587"/>
    </source>
</evidence>
<sequence length="378" mass="42034">MALMFSRLARNFVKNGYFPTDDDTLERIQQMLVPPTPGASIARLLDPCCGEGAALADITAALRSNDTPDNQASLESLGVEFDAERAWHAKSVLDRVIHADVHDVVIKPRSISLLFLNPPYGYGVKDAANSAGPDGGERAERLERTFLKKTAPLLALGGVLVYIVPFYALDDEIRLYLARNFTRLRFFMAPEQKFQQCVIVGVKTRPGHPPKDVLQMLSRAQAGEFKDQVLPPYWEEAPYELVAGQSDAAFDFHAVRIDGPQLKDELEKHRHSLLWQGFDGFFNQAKGEHRRPLRDMTKWHLALALAAGQVTGKIRSAGGRVFLIKGDTFKRKERTVSTEVDGDGNVSQTVVMLDRFVPVINAIELTPGERLGEIVKIS</sequence>
<dbReference type="EMBL" id="JBHTCA010000014">
    <property type="protein sequence ID" value="MFC7410403.1"/>
    <property type="molecule type" value="Genomic_DNA"/>
</dbReference>
<accession>A0ABW2QLZ3</accession>
<dbReference type="SUPFAM" id="SSF53335">
    <property type="entry name" value="S-adenosyl-L-methionine-dependent methyltransferases"/>
    <property type="match status" value="1"/>
</dbReference>
<dbReference type="InterPro" id="IPR046076">
    <property type="entry name" value="DUF6094"/>
</dbReference>
<dbReference type="Proteomes" id="UP001596501">
    <property type="component" value="Unassembled WGS sequence"/>
</dbReference>